<protein>
    <submittedName>
        <fullName evidence="1">Uncharacterized protein</fullName>
    </submittedName>
</protein>
<organism evidence="1">
    <name type="scientific">Zea mays</name>
    <name type="common">Maize</name>
    <dbReference type="NCBI Taxonomy" id="4577"/>
    <lineage>
        <taxon>Eukaryota</taxon>
        <taxon>Viridiplantae</taxon>
        <taxon>Streptophyta</taxon>
        <taxon>Embryophyta</taxon>
        <taxon>Tracheophyta</taxon>
        <taxon>Spermatophyta</taxon>
        <taxon>Magnoliopsida</taxon>
        <taxon>Liliopsida</taxon>
        <taxon>Poales</taxon>
        <taxon>Poaceae</taxon>
        <taxon>PACMAD clade</taxon>
        <taxon>Panicoideae</taxon>
        <taxon>Andropogonodae</taxon>
        <taxon>Andropogoneae</taxon>
        <taxon>Tripsacinae</taxon>
        <taxon>Zea</taxon>
    </lineage>
</organism>
<dbReference type="AlphaFoldDB" id="A0A1D6Q416"/>
<reference evidence="1" key="1">
    <citation type="submission" date="2015-12" db="EMBL/GenBank/DDBJ databases">
        <title>Update maize B73 reference genome by single molecule sequencing technologies.</title>
        <authorList>
            <consortium name="Maize Genome Sequencing Project"/>
            <person name="Ware D."/>
        </authorList>
    </citation>
    <scope>NUCLEOTIDE SEQUENCE</scope>
    <source>
        <tissue evidence="1">Seedling</tissue>
    </source>
</reference>
<evidence type="ECO:0000313" key="1">
    <source>
        <dbReference type="EMBL" id="AQK53298.1"/>
    </source>
</evidence>
<dbReference type="EMBL" id="CM000780">
    <property type="protein sequence ID" value="AQK53298.1"/>
    <property type="molecule type" value="Genomic_DNA"/>
</dbReference>
<name>A0A1D6Q416_MAIZE</name>
<sequence length="168" mass="18300">MEMNEERKVSLLGLADILSASIGGFSWAPLISKICKNKVEAEALFTGLSALICRGQHGSQVQHIDGIRIAGLPFDGARESSLSGSSTFTSDSYENKLSSTFESVFPVPLAHPAIKLLVLVVRSPIFLLNMIEASEVILGKHVLENHIDQMSTDEVEQSINRDYKIQTG</sequence>
<gene>
    <name evidence="1" type="ORF">ZEAMMB73_Zm00001d050950</name>
</gene>
<accession>A0A1D6Q416</accession>
<dbReference type="ExpressionAtlas" id="A0A1D6Q416">
    <property type="expression patterns" value="baseline"/>
</dbReference>
<proteinExistence type="predicted"/>